<dbReference type="STRING" id="355243.SAMN03080615_02320"/>
<reference evidence="2" key="1">
    <citation type="submission" date="2016-10" db="EMBL/GenBank/DDBJ databases">
        <authorList>
            <person name="Varghese N."/>
            <person name="Submissions S."/>
        </authorList>
    </citation>
    <scope>NUCLEOTIDE SEQUENCE [LARGE SCALE GENOMIC DNA]</scope>
    <source>
        <strain evidence="2">DSM 18887</strain>
    </source>
</reference>
<proteinExistence type="predicted"/>
<dbReference type="EMBL" id="FOGB01000006">
    <property type="protein sequence ID" value="SEQ67610.1"/>
    <property type="molecule type" value="Genomic_DNA"/>
</dbReference>
<protein>
    <submittedName>
        <fullName evidence="1">Uncharacterized conserved protein YbbK, DUF523 family</fullName>
    </submittedName>
</protein>
<dbReference type="PANTHER" id="PTHR30087:SF1">
    <property type="entry name" value="HYPOTHETICAL CYTOSOLIC PROTEIN"/>
    <property type="match status" value="1"/>
</dbReference>
<sequence length="169" mass="18664">MNKKNKILISACLLGCKVRYDGRDNLIDNDFIRHLQQQGRLIPVCPEQEGGLPTPRAAAEIQDKFPLRITSTDGEDVTPQFLSGAEKTLEIAQREGCCCALLKSRSPSCGNLEVYDGNFTGTLKAGSGATADELMRNGFPVYNERQLDQLIEFIELLDGCEPDTQRRAS</sequence>
<gene>
    <name evidence="1" type="ORF">SAMN03080615_02320</name>
</gene>
<dbReference type="AlphaFoldDB" id="A0A1H9HZ36"/>
<organism evidence="1 2">
    <name type="scientific">Amphritea atlantica</name>
    <dbReference type="NCBI Taxonomy" id="355243"/>
    <lineage>
        <taxon>Bacteria</taxon>
        <taxon>Pseudomonadati</taxon>
        <taxon>Pseudomonadota</taxon>
        <taxon>Gammaproteobacteria</taxon>
        <taxon>Oceanospirillales</taxon>
        <taxon>Oceanospirillaceae</taxon>
        <taxon>Amphritea</taxon>
    </lineage>
</organism>
<dbReference type="Proteomes" id="UP000198749">
    <property type="component" value="Unassembled WGS sequence"/>
</dbReference>
<name>A0A1H9HZ36_9GAMM</name>
<keyword evidence="2" id="KW-1185">Reference proteome</keyword>
<evidence type="ECO:0000313" key="2">
    <source>
        <dbReference type="Proteomes" id="UP000198749"/>
    </source>
</evidence>
<dbReference type="OrthoDB" id="495783at2"/>
<evidence type="ECO:0000313" key="1">
    <source>
        <dbReference type="EMBL" id="SEQ67610.1"/>
    </source>
</evidence>
<dbReference type="PANTHER" id="PTHR30087">
    <property type="entry name" value="INNER MEMBRANE PROTEIN"/>
    <property type="match status" value="1"/>
</dbReference>
<dbReference type="Pfam" id="PF04463">
    <property type="entry name" value="2-thiour_desulf"/>
    <property type="match status" value="1"/>
</dbReference>
<dbReference type="InterPro" id="IPR007553">
    <property type="entry name" value="2-thiour_desulf"/>
</dbReference>
<accession>A0A1H9HZ36</accession>